<feature type="domain" description="NAB" evidence="4">
    <location>
        <begin position="15"/>
        <end position="96"/>
    </location>
</feature>
<dbReference type="KEGG" id="mtr:25484783"/>
<evidence type="ECO:0000256" key="1">
    <source>
        <dbReference type="ARBA" id="ARBA00023054"/>
    </source>
</evidence>
<dbReference type="AlphaFoldDB" id="A0A072VN48"/>
<proteinExistence type="inferred from homology"/>
<reference evidence="7" key="3">
    <citation type="submission" date="2015-04" db="UniProtKB">
        <authorList>
            <consortium name="EnsemblPlants"/>
        </authorList>
    </citation>
    <scope>IDENTIFICATION</scope>
    <source>
        <strain evidence="7">cv. Jemalong A17</strain>
    </source>
</reference>
<dbReference type="HOGENOM" id="CLU_554780_0_0_1"/>
<dbReference type="EMBL" id="PSQE01000001">
    <property type="protein sequence ID" value="RHN81164.1"/>
    <property type="molecule type" value="Genomic_DNA"/>
</dbReference>
<evidence type="ECO:0000313" key="7">
    <source>
        <dbReference type="EnsemblPlants" id="KEH43262"/>
    </source>
</evidence>
<reference evidence="5 8" key="2">
    <citation type="journal article" date="2014" name="BMC Genomics">
        <title>An improved genome release (version Mt4.0) for the model legume Medicago truncatula.</title>
        <authorList>
            <person name="Tang H."/>
            <person name="Krishnakumar V."/>
            <person name="Bidwell S."/>
            <person name="Rosen B."/>
            <person name="Chan A."/>
            <person name="Zhou S."/>
            <person name="Gentzbittel L."/>
            <person name="Childs K.L."/>
            <person name="Yandell M."/>
            <person name="Gundlach H."/>
            <person name="Mayer K.F."/>
            <person name="Schwartz D.C."/>
            <person name="Town C.D."/>
        </authorList>
    </citation>
    <scope>GENOME REANNOTATION</scope>
    <source>
        <strain evidence="5">A17</strain>
        <strain evidence="7 8">cv. Jemalong A17</strain>
    </source>
</reference>
<keyword evidence="8" id="KW-1185">Reference proteome</keyword>
<protein>
    <submittedName>
        <fullName evidence="5">Kinase interacting (KIP1-like) family protein</fullName>
    </submittedName>
</protein>
<evidence type="ECO:0000256" key="2">
    <source>
        <dbReference type="ARBA" id="ARBA00038006"/>
    </source>
</evidence>
<dbReference type="GO" id="GO:0005774">
    <property type="term" value="C:vacuolar membrane"/>
    <property type="evidence" value="ECO:0000318"/>
    <property type="project" value="GO_Central"/>
</dbReference>
<dbReference type="InterPro" id="IPR011684">
    <property type="entry name" value="NAB"/>
</dbReference>
<reference evidence="6" key="4">
    <citation type="journal article" date="2018" name="Nat. Plants">
        <title>Whole-genome landscape of Medicago truncatula symbiotic genes.</title>
        <authorList>
            <person name="Pecrix Y."/>
            <person name="Gamas P."/>
            <person name="Carrere S."/>
        </authorList>
    </citation>
    <scope>NUCLEOTIDE SEQUENCE</scope>
    <source>
        <tissue evidence="6">Leaves</tissue>
    </source>
</reference>
<keyword evidence="5" id="KW-0418">Kinase</keyword>
<dbReference type="Proteomes" id="UP000265566">
    <property type="component" value="Chromosome 1"/>
</dbReference>
<dbReference type="EMBL" id="CM001217">
    <property type="protein sequence ID" value="KEH43262.1"/>
    <property type="molecule type" value="Genomic_DNA"/>
</dbReference>
<reference evidence="5 8" key="1">
    <citation type="journal article" date="2011" name="Nature">
        <title>The Medicago genome provides insight into the evolution of rhizobial symbioses.</title>
        <authorList>
            <person name="Young N.D."/>
            <person name="Debelle F."/>
            <person name="Oldroyd G.E."/>
            <person name="Geurts R."/>
            <person name="Cannon S.B."/>
            <person name="Udvardi M.K."/>
            <person name="Benedito V.A."/>
            <person name="Mayer K.F."/>
            <person name="Gouzy J."/>
            <person name="Schoof H."/>
            <person name="Van de Peer Y."/>
            <person name="Proost S."/>
            <person name="Cook D.R."/>
            <person name="Meyers B.C."/>
            <person name="Spannagl M."/>
            <person name="Cheung F."/>
            <person name="De Mita S."/>
            <person name="Krishnakumar V."/>
            <person name="Gundlach H."/>
            <person name="Zhou S."/>
            <person name="Mudge J."/>
            <person name="Bharti A.K."/>
            <person name="Murray J.D."/>
            <person name="Naoumkina M.A."/>
            <person name="Rosen B."/>
            <person name="Silverstein K.A."/>
            <person name="Tang H."/>
            <person name="Rombauts S."/>
            <person name="Zhao P.X."/>
            <person name="Zhou P."/>
            <person name="Barbe V."/>
            <person name="Bardou P."/>
            <person name="Bechner M."/>
            <person name="Bellec A."/>
            <person name="Berger A."/>
            <person name="Berges H."/>
            <person name="Bidwell S."/>
            <person name="Bisseling T."/>
            <person name="Choisne N."/>
            <person name="Couloux A."/>
            <person name="Denny R."/>
            <person name="Deshpande S."/>
            <person name="Dai X."/>
            <person name="Doyle J.J."/>
            <person name="Dudez A.M."/>
            <person name="Farmer A.D."/>
            <person name="Fouteau S."/>
            <person name="Franken C."/>
            <person name="Gibelin C."/>
            <person name="Gish J."/>
            <person name="Goldstein S."/>
            <person name="Gonzalez A.J."/>
            <person name="Green P.J."/>
            <person name="Hallab A."/>
            <person name="Hartog M."/>
            <person name="Hua A."/>
            <person name="Humphray S.J."/>
            <person name="Jeong D.H."/>
            <person name="Jing Y."/>
            <person name="Jocker A."/>
            <person name="Kenton S.M."/>
            <person name="Kim D.J."/>
            <person name="Klee K."/>
            <person name="Lai H."/>
            <person name="Lang C."/>
            <person name="Lin S."/>
            <person name="Macmil S.L."/>
            <person name="Magdelenat G."/>
            <person name="Matthews L."/>
            <person name="McCorrison J."/>
            <person name="Monaghan E.L."/>
            <person name="Mun J.H."/>
            <person name="Najar F.Z."/>
            <person name="Nicholson C."/>
            <person name="Noirot C."/>
            <person name="O'Bleness M."/>
            <person name="Paule C.R."/>
            <person name="Poulain J."/>
            <person name="Prion F."/>
            <person name="Qin B."/>
            <person name="Qu C."/>
            <person name="Retzel E.F."/>
            <person name="Riddle C."/>
            <person name="Sallet E."/>
            <person name="Samain S."/>
            <person name="Samson N."/>
            <person name="Sanders I."/>
            <person name="Saurat O."/>
            <person name="Scarpelli C."/>
            <person name="Schiex T."/>
            <person name="Segurens B."/>
            <person name="Severin A.J."/>
            <person name="Sherrier D.J."/>
            <person name="Shi R."/>
            <person name="Sims S."/>
            <person name="Singer S.R."/>
            <person name="Sinharoy S."/>
            <person name="Sterck L."/>
            <person name="Viollet A."/>
            <person name="Wang B.B."/>
            <person name="Wang K."/>
            <person name="Wang M."/>
            <person name="Wang X."/>
            <person name="Warfsmann J."/>
            <person name="Weissenbach J."/>
            <person name="White D.D."/>
            <person name="White J.D."/>
            <person name="Wiley G.B."/>
            <person name="Wincker P."/>
            <person name="Xing Y."/>
            <person name="Yang L."/>
            <person name="Yao Z."/>
            <person name="Ying F."/>
            <person name="Zhai J."/>
            <person name="Zhou L."/>
            <person name="Zuber A."/>
            <person name="Denarie J."/>
            <person name="Dixon R.A."/>
            <person name="May G.D."/>
            <person name="Schwartz D.C."/>
            <person name="Rogers J."/>
            <person name="Quetier F."/>
            <person name="Town C.D."/>
            <person name="Roe B.A."/>
        </authorList>
    </citation>
    <scope>NUCLEOTIDE SEQUENCE [LARGE SCALE GENOMIC DNA]</scope>
    <source>
        <strain evidence="5">A17</strain>
        <strain evidence="7 8">cv. Jemalong A17</strain>
    </source>
</reference>
<evidence type="ECO:0000256" key="3">
    <source>
        <dbReference type="SAM" id="Coils"/>
    </source>
</evidence>
<dbReference type="GO" id="GO:0016301">
    <property type="term" value="F:kinase activity"/>
    <property type="evidence" value="ECO:0007669"/>
    <property type="project" value="UniProtKB-KW"/>
</dbReference>
<gene>
    <name evidence="7" type="primary">25484783</name>
    <name evidence="5" type="ordered locus">MTR_1g088965</name>
    <name evidence="6" type="ORF">MtrunA17_Chr1g0196081</name>
</gene>
<evidence type="ECO:0000259" key="4">
    <source>
        <dbReference type="PROSITE" id="PS51774"/>
    </source>
</evidence>
<comment type="similarity">
    <text evidence="2">Belongs to the NET family.</text>
</comment>
<feature type="coiled-coil region" evidence="3">
    <location>
        <begin position="175"/>
        <end position="393"/>
    </location>
</feature>
<dbReference type="OrthoDB" id="2019833at2759"/>
<name>A0A072VN48_MEDTR</name>
<keyword evidence="1 3" id="KW-0175">Coiled coil</keyword>
<dbReference type="Pfam" id="PF07765">
    <property type="entry name" value="KIP1"/>
    <property type="match status" value="1"/>
</dbReference>
<dbReference type="Proteomes" id="UP000002051">
    <property type="component" value="Unassembled WGS sequence"/>
</dbReference>
<keyword evidence="5" id="KW-0808">Transferase</keyword>
<dbReference type="PANTHER" id="PTHR32258:SF28">
    <property type="entry name" value="PROTEIN NETWORKED 3A-RELATED"/>
    <property type="match status" value="1"/>
</dbReference>
<dbReference type="PANTHER" id="PTHR32258">
    <property type="entry name" value="PROTEIN NETWORKED 4A"/>
    <property type="match status" value="1"/>
</dbReference>
<dbReference type="Gramene" id="rna5168">
    <property type="protein sequence ID" value="RHN81164.1"/>
    <property type="gene ID" value="gene5168"/>
</dbReference>
<evidence type="ECO:0000313" key="8">
    <source>
        <dbReference type="Proteomes" id="UP000002051"/>
    </source>
</evidence>
<dbReference type="GO" id="GO:0003779">
    <property type="term" value="F:actin binding"/>
    <property type="evidence" value="ECO:0007669"/>
    <property type="project" value="InterPro"/>
</dbReference>
<dbReference type="PROSITE" id="PS51774">
    <property type="entry name" value="NAB"/>
    <property type="match status" value="1"/>
</dbReference>
<accession>A0A072VN48</accession>
<dbReference type="InterPro" id="IPR051861">
    <property type="entry name" value="NET_actin-binding_domain"/>
</dbReference>
<evidence type="ECO:0000313" key="5">
    <source>
        <dbReference type="EMBL" id="KEH43262.1"/>
    </source>
</evidence>
<dbReference type="EnsemblPlants" id="KEH43262">
    <property type="protein sequence ID" value="KEH43262"/>
    <property type="gene ID" value="MTR_1g088965"/>
</dbReference>
<organism evidence="5 8">
    <name type="scientific">Medicago truncatula</name>
    <name type="common">Barrel medic</name>
    <name type="synonym">Medicago tribuloides</name>
    <dbReference type="NCBI Taxonomy" id="3880"/>
    <lineage>
        <taxon>Eukaryota</taxon>
        <taxon>Viridiplantae</taxon>
        <taxon>Streptophyta</taxon>
        <taxon>Embryophyta</taxon>
        <taxon>Tracheophyta</taxon>
        <taxon>Spermatophyta</taxon>
        <taxon>Magnoliopsida</taxon>
        <taxon>eudicotyledons</taxon>
        <taxon>Gunneridae</taxon>
        <taxon>Pentapetalae</taxon>
        <taxon>rosids</taxon>
        <taxon>fabids</taxon>
        <taxon>Fabales</taxon>
        <taxon>Fabaceae</taxon>
        <taxon>Papilionoideae</taxon>
        <taxon>50 kb inversion clade</taxon>
        <taxon>NPAAA clade</taxon>
        <taxon>Hologalegina</taxon>
        <taxon>IRL clade</taxon>
        <taxon>Trifolieae</taxon>
        <taxon>Medicago</taxon>
    </lineage>
</organism>
<evidence type="ECO:0000313" key="6">
    <source>
        <dbReference type="EMBL" id="RHN81164.1"/>
    </source>
</evidence>
<sequence length="492" mass="58353">MSESTMKMKNQPSQSHWWWLDDNTTVRRSAWLQSTLTELNEKTKAMLKLIEGDADSFAQRAEMFYKKRPELVSMVEDFYRKHRLLAERFDQVRPESGIRLLTPSASLKHSQPEKLVSFDDDRGYDSYSESCDVEESVKSEIDDPEHEEEVQSVDANEVMKLTSETERLGEEKKTHKEHIKQKDDILDEVMKLREEIELLRKENEAHKDKLKQKETISNEVVKKLREEIEQLKKVNNAQKDGLNQKDTICNDVMKLRDEIKQLEKENEAQKNELKQKGTINNEVMKLREETDELKKGNETLKLELKHKDDISNELMKLKEEIERLEKENEAQKAELKEKDTICNEVVKLREENEAQRDELKQKDTICNEVMKLREELERHKKENEAKKRESFREYTICDEVMMLMEERESFREENRTQKNDLKLKDKEKIEVIRQLSSTIDMLKQENVKMRSFIAKESAKKWKTPFEFNKLIETFSGKLLKGIPRNKPSIVAL</sequence>